<dbReference type="Proteomes" id="UP000366945">
    <property type="component" value="Unassembled WGS sequence"/>
</dbReference>
<evidence type="ECO:0000313" key="1">
    <source>
        <dbReference type="EMBL" id="VVE16588.1"/>
    </source>
</evidence>
<gene>
    <name evidence="1" type="ORF">PPN31114_02934</name>
</gene>
<dbReference type="AlphaFoldDB" id="A0A5E4VW04"/>
<accession>A0A5E4VW04</accession>
<keyword evidence="2" id="KW-1185">Reference proteome</keyword>
<proteinExistence type="predicted"/>
<evidence type="ECO:0000313" key="2">
    <source>
        <dbReference type="Proteomes" id="UP000366945"/>
    </source>
</evidence>
<name>A0A5E4VW04_9BURK</name>
<reference evidence="1 2" key="1">
    <citation type="submission" date="2019-08" db="EMBL/GenBank/DDBJ databases">
        <authorList>
            <person name="Peeters C."/>
        </authorList>
    </citation>
    <scope>NUCLEOTIDE SEQUENCE [LARGE SCALE GENOMIC DNA]</scope>
    <source>
        <strain evidence="1 2">LMG 31114</strain>
    </source>
</reference>
<sequence>MQSCPITCATRQYMAKSRTAAKQTASAPPLYRVLEATAKTLRWAALEELLSAIPDSNDDFGIS</sequence>
<organism evidence="1 2">
    <name type="scientific">Pandoraea pneumonica</name>
    <dbReference type="NCBI Taxonomy" id="2508299"/>
    <lineage>
        <taxon>Bacteria</taxon>
        <taxon>Pseudomonadati</taxon>
        <taxon>Pseudomonadota</taxon>
        <taxon>Betaproteobacteria</taxon>
        <taxon>Burkholderiales</taxon>
        <taxon>Burkholderiaceae</taxon>
        <taxon>Pandoraea</taxon>
    </lineage>
</organism>
<dbReference type="EMBL" id="CABPSK010000002">
    <property type="protein sequence ID" value="VVE16588.1"/>
    <property type="molecule type" value="Genomic_DNA"/>
</dbReference>
<protein>
    <submittedName>
        <fullName evidence="1">Uncharacterized protein</fullName>
    </submittedName>
</protein>